<evidence type="ECO:0000313" key="3">
    <source>
        <dbReference type="Proteomes" id="UP001336250"/>
    </source>
</evidence>
<keyword evidence="3" id="KW-1185">Reference proteome</keyword>
<organism evidence="2 3">
    <name type="scientific">Aquincola agrisoli</name>
    <dbReference type="NCBI Taxonomy" id="3119538"/>
    <lineage>
        <taxon>Bacteria</taxon>
        <taxon>Pseudomonadati</taxon>
        <taxon>Pseudomonadota</taxon>
        <taxon>Betaproteobacteria</taxon>
        <taxon>Burkholderiales</taxon>
        <taxon>Sphaerotilaceae</taxon>
        <taxon>Aquincola</taxon>
    </lineage>
</organism>
<reference evidence="2 3" key="1">
    <citation type="submission" date="2024-02" db="EMBL/GenBank/DDBJ databases">
        <title>Genome sequence of Aquincola sp. MAHUQ-54.</title>
        <authorList>
            <person name="Huq M.A."/>
        </authorList>
    </citation>
    <scope>NUCLEOTIDE SEQUENCE [LARGE SCALE GENOMIC DNA]</scope>
    <source>
        <strain evidence="2 3">MAHUQ-54</strain>
    </source>
</reference>
<evidence type="ECO:0000256" key="1">
    <source>
        <dbReference type="SAM" id="SignalP"/>
    </source>
</evidence>
<evidence type="ECO:0000313" key="2">
    <source>
        <dbReference type="EMBL" id="MEF7614230.1"/>
    </source>
</evidence>
<feature type="signal peptide" evidence="1">
    <location>
        <begin position="1"/>
        <end position="31"/>
    </location>
</feature>
<dbReference type="Proteomes" id="UP001336250">
    <property type="component" value="Unassembled WGS sequence"/>
</dbReference>
<sequence>MNAPPAPCRRRWPRHLLAVACASACAVPAVASAQAEPPAGEAARYVQFAEDFTANCVSRNGVQIQVKNTHPTRTLRVYLDRVYRGVGTGDRSRSELAPGAEPQPLGCSVTLDGGKQEWRLVRASFID</sequence>
<gene>
    <name evidence="2" type="ORF">V4F39_09950</name>
</gene>
<dbReference type="RefSeq" id="WP_332289192.1">
    <property type="nucleotide sequence ID" value="NZ_JAZIBG010000023.1"/>
</dbReference>
<dbReference type="AlphaFoldDB" id="A0AAW9QI01"/>
<keyword evidence="1" id="KW-0732">Signal</keyword>
<name>A0AAW9QI01_9BURK</name>
<accession>A0AAW9QI01</accession>
<feature type="chain" id="PRO_5043320229" evidence="1">
    <location>
        <begin position="32"/>
        <end position="127"/>
    </location>
</feature>
<protein>
    <submittedName>
        <fullName evidence="2">Uncharacterized protein</fullName>
    </submittedName>
</protein>
<comment type="caution">
    <text evidence="2">The sequence shown here is derived from an EMBL/GenBank/DDBJ whole genome shotgun (WGS) entry which is preliminary data.</text>
</comment>
<proteinExistence type="predicted"/>
<dbReference type="EMBL" id="JAZIBG010000023">
    <property type="protein sequence ID" value="MEF7614230.1"/>
    <property type="molecule type" value="Genomic_DNA"/>
</dbReference>